<dbReference type="PANTHER" id="PTHR36842">
    <property type="entry name" value="PROTEIN TOLB HOMOLOG"/>
    <property type="match status" value="1"/>
</dbReference>
<dbReference type="InterPro" id="IPR015943">
    <property type="entry name" value="WD40/YVTN_repeat-like_dom_sf"/>
</dbReference>
<comment type="caution">
    <text evidence="2">The sequence shown here is derived from an EMBL/GenBank/DDBJ whole genome shotgun (WGS) entry which is preliminary data.</text>
</comment>
<feature type="domain" description="PKD" evidence="1">
    <location>
        <begin position="394"/>
        <end position="437"/>
    </location>
</feature>
<dbReference type="InterPro" id="IPR035986">
    <property type="entry name" value="PKD_dom_sf"/>
</dbReference>
<sequence>MTSRLNLLSFWFLAFVAMQLSFYGAQAQRYNNNWYFGRNAGLNFNTSPPTPLTDGKLSTDEGSASISDANGNLLFYSDGLTIWNKNHQVMENGTGLFGHPSTTQAVIIAPTPGKTHSYHVFTQDYQGRPNGLRYSVVDLSRQNGLGEVVTKNELLQAPTTEMMAATLHANGRDIWVLAHELGTNHFIAFLLTSAGPIATPVISSIGPVYNPGNNGENAAGHIRFSLDGKKVAVSSTVSVDLYDFDPATGQLSNRRNISSVPKGYGAEFSPDGTKLYVSERSNFDIIQLDITAGTAEAISATATSLRANAIYALQLGPDHKIYAAGPTGLGVIEKPNEKGTASIYLARNVNLAGGISTLGLPSYVQSFFSSPANGITFSNTCFGDETQFTFHETSASQSPLSVRWDFGDPTSGSANSSTSLSTTHVFTAPGTYTVKLTRTFADKVEEHSIAVTILPVPVVNLGPDKFICPGSRTVLDATTPGATYRWSNGSTSPTITVGVAGTYWVDVFNANGCTSRDEVVVSLLPVPALELGPNRELCQGQTLLLDVTLPNVTYIWQDGSTNPTFTVTEPGTYEVTVTNQSGCSSTDAITIGFIPLPDIDLGPDRQLCEGEVLFLGSHTLPGATYRWQDGSTNAGFFPKQSGTYWQEITINGCTSRDEVNVIFTPPPTVNLGNDTTLCLGQTLALNAFQSDATYKWQDGSTQPIFMVSEPGTYWVEVTNALGCTGRDEILVYYLTPPSIELGSDTTLCSGDVLTVGQALPNVTYLWQDGSTGPTYAIKEPGTYRVTASLQHCSQTDAITVNFKNCVAGLFVPNIITPNGDGVNDTFFIHGLLKPNAGTTGEKWQLTLYDRWGKVQYQTDHYQNNWAAEGFSEGTYLYYLQHNQEGRTLKGWVEVVR</sequence>
<dbReference type="InterPro" id="IPR013783">
    <property type="entry name" value="Ig-like_fold"/>
</dbReference>
<evidence type="ECO:0000313" key="3">
    <source>
        <dbReference type="Proteomes" id="UP001596405"/>
    </source>
</evidence>
<dbReference type="PANTHER" id="PTHR36842:SF1">
    <property type="entry name" value="PROTEIN TOLB"/>
    <property type="match status" value="1"/>
</dbReference>
<dbReference type="SMART" id="SM00089">
    <property type="entry name" value="PKD"/>
    <property type="match status" value="2"/>
</dbReference>
<name>A0ABW2DJL6_9BACT</name>
<dbReference type="Gene3D" id="2.130.10.10">
    <property type="entry name" value="YVTN repeat-like/Quinoprotein amine dehydrogenase"/>
    <property type="match status" value="1"/>
</dbReference>
<evidence type="ECO:0000313" key="2">
    <source>
        <dbReference type="EMBL" id="MFC6996884.1"/>
    </source>
</evidence>
<dbReference type="Pfam" id="PF18911">
    <property type="entry name" value="PKD_4"/>
    <property type="match status" value="1"/>
</dbReference>
<proteinExistence type="predicted"/>
<dbReference type="InterPro" id="IPR022409">
    <property type="entry name" value="PKD/Chitinase_dom"/>
</dbReference>
<protein>
    <submittedName>
        <fullName evidence="2">PKD domain-containing protein</fullName>
    </submittedName>
</protein>
<dbReference type="SUPFAM" id="SSF49299">
    <property type="entry name" value="PKD domain"/>
    <property type="match status" value="2"/>
</dbReference>
<keyword evidence="3" id="KW-1185">Reference proteome</keyword>
<accession>A0ABW2DJL6</accession>
<reference evidence="3" key="1">
    <citation type="journal article" date="2019" name="Int. J. Syst. Evol. Microbiol.">
        <title>The Global Catalogue of Microorganisms (GCM) 10K type strain sequencing project: providing services to taxonomists for standard genome sequencing and annotation.</title>
        <authorList>
            <consortium name="The Broad Institute Genomics Platform"/>
            <consortium name="The Broad Institute Genome Sequencing Center for Infectious Disease"/>
            <person name="Wu L."/>
            <person name="Ma J."/>
        </authorList>
    </citation>
    <scope>NUCLEOTIDE SEQUENCE [LARGE SCALE GENOMIC DNA]</scope>
    <source>
        <strain evidence="3">CGMCC 4.7393</strain>
    </source>
</reference>
<dbReference type="RefSeq" id="WP_066622792.1">
    <property type="nucleotide sequence ID" value="NZ_JBHSYQ010000003.1"/>
</dbReference>
<dbReference type="EMBL" id="JBHSYQ010000003">
    <property type="protein sequence ID" value="MFC6996884.1"/>
    <property type="molecule type" value="Genomic_DNA"/>
</dbReference>
<dbReference type="PROSITE" id="PS50093">
    <property type="entry name" value="PKD"/>
    <property type="match status" value="1"/>
</dbReference>
<dbReference type="Pfam" id="PF13585">
    <property type="entry name" value="CHU_C"/>
    <property type="match status" value="1"/>
</dbReference>
<dbReference type="InterPro" id="IPR000601">
    <property type="entry name" value="PKD_dom"/>
</dbReference>
<gene>
    <name evidence="2" type="ORF">ACFQHR_04570</name>
</gene>
<dbReference type="Gene3D" id="2.60.40.10">
    <property type="entry name" value="Immunoglobulins"/>
    <property type="match status" value="2"/>
</dbReference>
<dbReference type="SUPFAM" id="SSF69322">
    <property type="entry name" value="Tricorn protease domain 2"/>
    <property type="match status" value="1"/>
</dbReference>
<organism evidence="2 3">
    <name type="scientific">Rufibacter roseus</name>
    <dbReference type="NCBI Taxonomy" id="1567108"/>
    <lineage>
        <taxon>Bacteria</taxon>
        <taxon>Pseudomonadati</taxon>
        <taxon>Bacteroidota</taxon>
        <taxon>Cytophagia</taxon>
        <taxon>Cytophagales</taxon>
        <taxon>Hymenobacteraceae</taxon>
        <taxon>Rufibacter</taxon>
    </lineage>
</organism>
<evidence type="ECO:0000259" key="1">
    <source>
        <dbReference type="PROSITE" id="PS50093"/>
    </source>
</evidence>
<dbReference type="Proteomes" id="UP001596405">
    <property type="component" value="Unassembled WGS sequence"/>
</dbReference>
<dbReference type="CDD" id="cd00146">
    <property type="entry name" value="PKD"/>
    <property type="match status" value="2"/>
</dbReference>